<dbReference type="InterPro" id="IPR004302">
    <property type="entry name" value="Cellulose/chitin-bd_N"/>
</dbReference>
<feature type="domain" description="Chitin-binding type-4" evidence="2">
    <location>
        <begin position="23"/>
        <end position="236"/>
    </location>
</feature>
<feature type="chain" id="PRO_5013210140" description="Chitin-binding type-4 domain-containing protein" evidence="1">
    <location>
        <begin position="23"/>
        <end position="334"/>
    </location>
</feature>
<evidence type="ECO:0000256" key="1">
    <source>
        <dbReference type="SAM" id="SignalP"/>
    </source>
</evidence>
<evidence type="ECO:0000313" key="4">
    <source>
        <dbReference type="Proteomes" id="UP000198406"/>
    </source>
</evidence>
<dbReference type="InParanoid" id="A0A1Z5K6M6"/>
<dbReference type="OrthoDB" id="47267at2759"/>
<organism evidence="3 4">
    <name type="scientific">Fistulifera solaris</name>
    <name type="common">Oleaginous diatom</name>
    <dbReference type="NCBI Taxonomy" id="1519565"/>
    <lineage>
        <taxon>Eukaryota</taxon>
        <taxon>Sar</taxon>
        <taxon>Stramenopiles</taxon>
        <taxon>Ochrophyta</taxon>
        <taxon>Bacillariophyta</taxon>
        <taxon>Bacillariophyceae</taxon>
        <taxon>Bacillariophycidae</taxon>
        <taxon>Naviculales</taxon>
        <taxon>Naviculaceae</taxon>
        <taxon>Fistulifera</taxon>
    </lineage>
</organism>
<name>A0A1Z5K6M6_FISSO</name>
<dbReference type="EMBL" id="BDSP01000172">
    <property type="protein sequence ID" value="GAX21741.1"/>
    <property type="molecule type" value="Genomic_DNA"/>
</dbReference>
<reference evidence="3 4" key="1">
    <citation type="journal article" date="2015" name="Plant Cell">
        <title>Oil accumulation by the oleaginous diatom Fistulifera solaris as revealed by the genome and transcriptome.</title>
        <authorList>
            <person name="Tanaka T."/>
            <person name="Maeda Y."/>
            <person name="Veluchamy A."/>
            <person name="Tanaka M."/>
            <person name="Abida H."/>
            <person name="Marechal E."/>
            <person name="Bowler C."/>
            <person name="Muto M."/>
            <person name="Sunaga Y."/>
            <person name="Tanaka M."/>
            <person name="Yoshino T."/>
            <person name="Taniguchi T."/>
            <person name="Fukuda Y."/>
            <person name="Nemoto M."/>
            <person name="Matsumoto M."/>
            <person name="Wong P.S."/>
            <person name="Aburatani S."/>
            <person name="Fujibuchi W."/>
        </authorList>
    </citation>
    <scope>NUCLEOTIDE SEQUENCE [LARGE SCALE GENOMIC DNA]</scope>
    <source>
        <strain evidence="3 4">JPCC DA0580</strain>
    </source>
</reference>
<gene>
    <name evidence="3" type="ORF">FisN_31Lh027</name>
</gene>
<evidence type="ECO:0000313" key="3">
    <source>
        <dbReference type="EMBL" id="GAX21741.1"/>
    </source>
</evidence>
<accession>A0A1Z5K6M6</accession>
<protein>
    <recommendedName>
        <fullName evidence="2">Chitin-binding type-4 domain-containing protein</fullName>
    </recommendedName>
</protein>
<sequence length="334" mass="37057">MFRFLISIAFALTTWMPSSVEAHGSLLLPRSRNEVARQEGTNGEKSGVPVKEYCWQCLNRNNGVCGYVDEKDYDAWVDSTGNPMPWKPQATYQRGQVITVSTGVWAYHWGHIELRACPKGRQSTQACLDSYPLEFMEDVDYDMPKDPKYPDRGYLAERYETYTMKFRLPNNLVGDQVLLQWRYVTSNSCLPPGYKEYFTNVSYDPVRSDLKRAQCTLPYSKDGLGKPEQFWNCAEISVLDGSGSPPAASPVKAPVAAPVKAPVSAPAKAPVVTPVKVPVPSPVKPPVVSPVKAPVTDPVGTNCVPRFQNCIQKACCAGLVCEKKTEYFSQCVLP</sequence>
<evidence type="ECO:0000259" key="2">
    <source>
        <dbReference type="Pfam" id="PF03067"/>
    </source>
</evidence>
<dbReference type="AlphaFoldDB" id="A0A1Z5K6M6"/>
<keyword evidence="4" id="KW-1185">Reference proteome</keyword>
<keyword evidence="1" id="KW-0732">Signal</keyword>
<comment type="caution">
    <text evidence="3">The sequence shown here is derived from an EMBL/GenBank/DDBJ whole genome shotgun (WGS) entry which is preliminary data.</text>
</comment>
<proteinExistence type="predicted"/>
<dbReference type="Proteomes" id="UP000198406">
    <property type="component" value="Unassembled WGS sequence"/>
</dbReference>
<feature type="signal peptide" evidence="1">
    <location>
        <begin position="1"/>
        <end position="22"/>
    </location>
</feature>
<dbReference type="Pfam" id="PF03067">
    <property type="entry name" value="LPMO_10"/>
    <property type="match status" value="1"/>
</dbReference>